<proteinExistence type="predicted"/>
<dbReference type="RefSeq" id="WP_191254314.1">
    <property type="nucleotide sequence ID" value="NZ_BNCI01000003.1"/>
</dbReference>
<feature type="region of interest" description="Disordered" evidence="3">
    <location>
        <begin position="468"/>
        <end position="519"/>
    </location>
</feature>
<dbReference type="PROSITE" id="PS00330">
    <property type="entry name" value="HEMOLYSIN_CALCIUM"/>
    <property type="match status" value="4"/>
</dbReference>
<reference evidence="4" key="2">
    <citation type="submission" date="2020-09" db="EMBL/GenBank/DDBJ databases">
        <authorList>
            <person name="Sun Q."/>
            <person name="Kim S."/>
        </authorList>
    </citation>
    <scope>NUCLEOTIDE SEQUENCE</scope>
    <source>
        <strain evidence="4">KCTC 42590</strain>
    </source>
</reference>
<dbReference type="Gene3D" id="2.150.10.10">
    <property type="entry name" value="Serralysin-like metalloprotease, C-terminal"/>
    <property type="match status" value="5"/>
</dbReference>
<organism evidence="4 5">
    <name type="scientific">Kordiimonas sediminis</name>
    <dbReference type="NCBI Taxonomy" id="1735581"/>
    <lineage>
        <taxon>Bacteria</taxon>
        <taxon>Pseudomonadati</taxon>
        <taxon>Pseudomonadota</taxon>
        <taxon>Alphaproteobacteria</taxon>
        <taxon>Kordiimonadales</taxon>
        <taxon>Kordiimonadaceae</taxon>
        <taxon>Kordiimonas</taxon>
    </lineage>
</organism>
<dbReference type="SUPFAM" id="SSF51120">
    <property type="entry name" value="beta-Roll"/>
    <property type="match status" value="6"/>
</dbReference>
<feature type="region of interest" description="Disordered" evidence="3">
    <location>
        <begin position="617"/>
        <end position="675"/>
    </location>
</feature>
<evidence type="ECO:0000313" key="4">
    <source>
        <dbReference type="EMBL" id="GHF31926.1"/>
    </source>
</evidence>
<comment type="subcellular location">
    <subcellularLocation>
        <location evidence="1">Secreted</location>
    </subcellularLocation>
</comment>
<dbReference type="PRINTS" id="PR00313">
    <property type="entry name" value="CABNDNGRPT"/>
</dbReference>
<evidence type="ECO:0000313" key="5">
    <source>
        <dbReference type="Proteomes" id="UP000630923"/>
    </source>
</evidence>
<dbReference type="EMBL" id="BNCI01000003">
    <property type="protein sequence ID" value="GHF31926.1"/>
    <property type="molecule type" value="Genomic_DNA"/>
</dbReference>
<feature type="compositionally biased region" description="Low complexity" evidence="3">
    <location>
        <begin position="646"/>
        <end position="655"/>
    </location>
</feature>
<dbReference type="InterPro" id="IPR011049">
    <property type="entry name" value="Serralysin-like_metalloprot_C"/>
</dbReference>
<dbReference type="InterPro" id="IPR001343">
    <property type="entry name" value="Hemolysn_Ca-bd"/>
</dbReference>
<evidence type="ECO:0000256" key="3">
    <source>
        <dbReference type="SAM" id="MobiDB-lite"/>
    </source>
</evidence>
<evidence type="ECO:0008006" key="6">
    <source>
        <dbReference type="Google" id="ProtNLM"/>
    </source>
</evidence>
<protein>
    <recommendedName>
        <fullName evidence="6">Calcium-binding protein</fullName>
    </recommendedName>
</protein>
<dbReference type="InterPro" id="IPR050557">
    <property type="entry name" value="RTX_toxin/Mannuronan_C5-epim"/>
</dbReference>
<feature type="compositionally biased region" description="Gly residues" evidence="3">
    <location>
        <begin position="632"/>
        <end position="645"/>
    </location>
</feature>
<comment type="caution">
    <text evidence="4">The sequence shown here is derived from an EMBL/GenBank/DDBJ whole genome shotgun (WGS) entry which is preliminary data.</text>
</comment>
<gene>
    <name evidence="4" type="ORF">GCM10017044_28760</name>
</gene>
<evidence type="ECO:0000256" key="1">
    <source>
        <dbReference type="ARBA" id="ARBA00004613"/>
    </source>
</evidence>
<feature type="compositionally biased region" description="Acidic residues" evidence="3">
    <location>
        <begin position="479"/>
        <end position="492"/>
    </location>
</feature>
<name>A0A919B086_9PROT</name>
<reference evidence="4" key="1">
    <citation type="journal article" date="2014" name="Int. J. Syst. Evol. Microbiol.">
        <title>Complete genome sequence of Corynebacterium casei LMG S-19264T (=DSM 44701T), isolated from a smear-ripened cheese.</title>
        <authorList>
            <consortium name="US DOE Joint Genome Institute (JGI-PGF)"/>
            <person name="Walter F."/>
            <person name="Albersmeier A."/>
            <person name="Kalinowski J."/>
            <person name="Ruckert C."/>
        </authorList>
    </citation>
    <scope>NUCLEOTIDE SEQUENCE</scope>
    <source>
        <strain evidence="4">KCTC 42590</strain>
    </source>
</reference>
<feature type="compositionally biased region" description="Basic and acidic residues" evidence="3">
    <location>
        <begin position="500"/>
        <end position="517"/>
    </location>
</feature>
<dbReference type="PANTHER" id="PTHR38340">
    <property type="entry name" value="S-LAYER PROTEIN"/>
    <property type="match status" value="1"/>
</dbReference>
<dbReference type="GO" id="GO:0005509">
    <property type="term" value="F:calcium ion binding"/>
    <property type="evidence" value="ECO:0007669"/>
    <property type="project" value="InterPro"/>
</dbReference>
<dbReference type="Proteomes" id="UP000630923">
    <property type="component" value="Unassembled WGS sequence"/>
</dbReference>
<dbReference type="InterPro" id="IPR018511">
    <property type="entry name" value="Hemolysin-typ_Ca-bd_CS"/>
</dbReference>
<evidence type="ECO:0000256" key="2">
    <source>
        <dbReference type="ARBA" id="ARBA00022525"/>
    </source>
</evidence>
<dbReference type="Pfam" id="PF00353">
    <property type="entry name" value="HemolysinCabind"/>
    <property type="match status" value="10"/>
</dbReference>
<dbReference type="GO" id="GO:0005576">
    <property type="term" value="C:extracellular region"/>
    <property type="evidence" value="ECO:0007669"/>
    <property type="project" value="UniProtKB-SubCell"/>
</dbReference>
<sequence length="757" mass="78628">MYILEGSSYLFHYDSDGQLMNAVKIGYGYQKQFVDNDQGLLQISMRSGGTVEIYTLSKDINTVQSKTVIELEDDKSVFGVDVATYSDGRLLVSWQTSTSNDYRFDYKAQIFSPSGAPVSPVYQLDGATTGGTYWAGVNIDGDVATFTWFNYGTYSQTLSAQGNLSEVSYLGFDQTDDYAVLDSGYVALVGGGEGGSLRVISEADKTIVLTAYQAGDVINGSAASEAIYGRGGDNELYGKGGDDVIIADLGESLLYGGFGDDYLRGAGQLMGDAGNDTLQGISNVFGGSLLDGGAGNDYLRSGTSPAQPDPTTLMGGAGDDTLWSGREDGDDILYGGDGADVFSITDFYSGNDIIKDFEVGIDSIHFERLPGTLFQDGPNTVFILAEGYVLREMSIAIENVSVFDLLDFFFNENPYALEGTTVLSASADNYNDTDDGLFINAGPGRDKVDAAGGADTVWGGADNDTILGGEGQDRLFGDDGNDDLNGGEDDDLLFGNRGSDTIRGDEGDDKIWAGKNDDDGDTFYGDAGNDKIGGGIGRDAISGGTGRDTLLGGDDADTLWGGDRDSQSDTTADIIWAGTGSDLIFGAAGSDTLGGGLDGDGIRAGAGNDVLYGGKGEANDTLSGQDGDDVLFGGGGGDDLSGGNGSDLLYNGSGDDATDGGAGNDTLWGSPGDDTLTGGAGSDTFAFATGNGHDVITDFKDSDDTLDISELDITDLTALKLLASESGGDLLLDITVDQSIRLEGLSVSDLDGMSILF</sequence>
<keyword evidence="2" id="KW-0964">Secreted</keyword>
<keyword evidence="5" id="KW-1185">Reference proteome</keyword>
<dbReference type="AlphaFoldDB" id="A0A919B086"/>
<dbReference type="PANTHER" id="PTHR38340:SF1">
    <property type="entry name" value="S-LAYER PROTEIN"/>
    <property type="match status" value="1"/>
</dbReference>
<accession>A0A919B086</accession>